<name>A0AAU9FDQ4_DROMD</name>
<proteinExistence type="predicted"/>
<evidence type="ECO:0000256" key="6">
    <source>
        <dbReference type="PROSITE-ProRule" id="PRU00266"/>
    </source>
</evidence>
<dbReference type="AlphaFoldDB" id="A0AAU9FDQ4"/>
<dbReference type="GO" id="GO:0005737">
    <property type="term" value="C:cytoplasm"/>
    <property type="evidence" value="ECO:0007669"/>
    <property type="project" value="UniProtKB-SubCell"/>
</dbReference>
<keyword evidence="5" id="KW-0943">RNA-mediated gene silencing</keyword>
<feature type="domain" description="DRBM" evidence="8">
    <location>
        <begin position="198"/>
        <end position="269"/>
    </location>
</feature>
<keyword evidence="4 6" id="KW-0694">RNA-binding</keyword>
<evidence type="ECO:0000313" key="10">
    <source>
        <dbReference type="Proteomes" id="UP001500889"/>
    </source>
</evidence>
<feature type="compositionally biased region" description="Low complexity" evidence="7">
    <location>
        <begin position="145"/>
        <end position="165"/>
    </location>
</feature>
<dbReference type="GO" id="GO:0003725">
    <property type="term" value="F:double-stranded RNA binding"/>
    <property type="evidence" value="ECO:0007669"/>
    <property type="project" value="TreeGrafter"/>
</dbReference>
<dbReference type="SUPFAM" id="SSF54768">
    <property type="entry name" value="dsRNA-binding domain-like"/>
    <property type="match status" value="3"/>
</dbReference>
<accession>A0AAU9FDQ4</accession>
<dbReference type="GO" id="GO:0030422">
    <property type="term" value="P:siRNA processing"/>
    <property type="evidence" value="ECO:0007669"/>
    <property type="project" value="TreeGrafter"/>
</dbReference>
<dbReference type="FunFam" id="3.30.160.20:FF:000120">
    <property type="entry name" value="RISC-loading complex subunit TARBP2"/>
    <property type="match status" value="1"/>
</dbReference>
<keyword evidence="2" id="KW-0963">Cytoplasm</keyword>
<keyword evidence="9" id="KW-0418">Kinase</keyword>
<keyword evidence="10" id="KW-1185">Reference proteome</keyword>
<evidence type="ECO:0000256" key="3">
    <source>
        <dbReference type="ARBA" id="ARBA00022737"/>
    </source>
</evidence>
<comment type="subcellular location">
    <subcellularLocation>
        <location evidence="1">Cytoplasm</location>
    </subcellularLocation>
</comment>
<dbReference type="PANTHER" id="PTHR46205">
    <property type="entry name" value="LOQUACIOUS, ISOFORM B"/>
    <property type="match status" value="1"/>
</dbReference>
<feature type="compositionally biased region" description="Low complexity" evidence="7">
    <location>
        <begin position="78"/>
        <end position="101"/>
    </location>
</feature>
<feature type="compositionally biased region" description="Pro residues" evidence="7">
    <location>
        <begin position="68"/>
        <end position="77"/>
    </location>
</feature>
<dbReference type="InterPro" id="IPR051247">
    <property type="entry name" value="RLC_Component"/>
</dbReference>
<feature type="domain" description="DRBM" evidence="8">
    <location>
        <begin position="311"/>
        <end position="379"/>
    </location>
</feature>
<evidence type="ECO:0000313" key="9">
    <source>
        <dbReference type="EMBL" id="BFF93770.1"/>
    </source>
</evidence>
<dbReference type="GO" id="GO:0070578">
    <property type="term" value="C:RISC-loading complex"/>
    <property type="evidence" value="ECO:0007669"/>
    <property type="project" value="UniProtKB-ARBA"/>
</dbReference>
<dbReference type="GO" id="GO:0048477">
    <property type="term" value="P:oogenesis"/>
    <property type="evidence" value="ECO:0007669"/>
    <property type="project" value="UniProtKB-ARBA"/>
</dbReference>
<feature type="region of interest" description="Disordered" evidence="7">
    <location>
        <begin position="19"/>
        <end position="165"/>
    </location>
</feature>
<evidence type="ECO:0000256" key="7">
    <source>
        <dbReference type="SAM" id="MobiDB-lite"/>
    </source>
</evidence>
<feature type="domain" description="DRBM" evidence="8">
    <location>
        <begin position="453"/>
        <end position="521"/>
    </location>
</feature>
<evidence type="ECO:0000256" key="5">
    <source>
        <dbReference type="ARBA" id="ARBA00023158"/>
    </source>
</evidence>
<organism evidence="9 10">
    <name type="scientific">Drosophila madeirensis</name>
    <name type="common">Fruit fly</name>
    <dbReference type="NCBI Taxonomy" id="30013"/>
    <lineage>
        <taxon>Eukaryota</taxon>
        <taxon>Metazoa</taxon>
        <taxon>Ecdysozoa</taxon>
        <taxon>Arthropoda</taxon>
        <taxon>Hexapoda</taxon>
        <taxon>Insecta</taxon>
        <taxon>Pterygota</taxon>
        <taxon>Neoptera</taxon>
        <taxon>Endopterygota</taxon>
        <taxon>Diptera</taxon>
        <taxon>Brachycera</taxon>
        <taxon>Muscomorpha</taxon>
        <taxon>Ephydroidea</taxon>
        <taxon>Drosophilidae</taxon>
        <taxon>Drosophila</taxon>
        <taxon>Sophophora</taxon>
    </lineage>
</organism>
<feature type="compositionally biased region" description="Low complexity" evidence="7">
    <location>
        <begin position="20"/>
        <end position="67"/>
    </location>
</feature>
<dbReference type="SMART" id="SM00358">
    <property type="entry name" value="DSRM"/>
    <property type="match status" value="3"/>
</dbReference>
<dbReference type="CDD" id="cd19862">
    <property type="entry name" value="DSRM_PRKRA-like_rpt1"/>
    <property type="match status" value="1"/>
</dbReference>
<dbReference type="GO" id="GO:0005634">
    <property type="term" value="C:nucleus"/>
    <property type="evidence" value="ECO:0007669"/>
    <property type="project" value="TreeGrafter"/>
</dbReference>
<dbReference type="EMBL" id="AP029264">
    <property type="protein sequence ID" value="BFF93770.1"/>
    <property type="molecule type" value="Genomic_DNA"/>
</dbReference>
<evidence type="ECO:0000259" key="8">
    <source>
        <dbReference type="PROSITE" id="PS50137"/>
    </source>
</evidence>
<protein>
    <submittedName>
        <fullName evidence="9">Interferon-inducible double-stranded RNA-dependent protein kinase activator A homolog</fullName>
    </submittedName>
</protein>
<keyword evidence="9" id="KW-0808">Transferase</keyword>
<dbReference type="Gene3D" id="3.30.160.20">
    <property type="match status" value="3"/>
</dbReference>
<dbReference type="GO" id="GO:0016301">
    <property type="term" value="F:kinase activity"/>
    <property type="evidence" value="ECO:0007669"/>
    <property type="project" value="UniProtKB-KW"/>
</dbReference>
<feature type="compositionally biased region" description="Polar residues" evidence="7">
    <location>
        <begin position="122"/>
        <end position="134"/>
    </location>
</feature>
<dbReference type="CDD" id="cd19864">
    <property type="entry name" value="DSRM_PRKRA-like_rpt3"/>
    <property type="match status" value="1"/>
</dbReference>
<dbReference type="FunFam" id="3.30.160.20:FF:000007">
    <property type="entry name" value="Double-stranded RNA-binding protein Staufen homolog 1"/>
    <property type="match status" value="1"/>
</dbReference>
<dbReference type="GO" id="GO:0035197">
    <property type="term" value="F:siRNA binding"/>
    <property type="evidence" value="ECO:0007669"/>
    <property type="project" value="TreeGrafter"/>
</dbReference>
<evidence type="ECO:0000256" key="1">
    <source>
        <dbReference type="ARBA" id="ARBA00004496"/>
    </source>
</evidence>
<keyword evidence="3" id="KW-0677">Repeat</keyword>
<dbReference type="Pfam" id="PF00035">
    <property type="entry name" value="dsrm"/>
    <property type="match status" value="2"/>
</dbReference>
<sequence length="525" mass="57871">MEYNFENMEQTNYHGHGMSQQLQNMHHQQNQNQNQVHQQMQMQRPQQLQLSQEQQPSSQHPMQQMQPPQHPMQPPQHPMQQQPLGHPMQQQQQPTSAQPPQTGFAPRRQYDTPGSSAAAGLTNGNVEGSTTRTQRSSKVKKEKSSTGQPPQSQSQPQEQAQQQPIQLQLSEVDGGASSTDEAIAFVSETDANGLAMKTPVSILQEILSRRGITPGYELVQIEGAIHEPTFRFRVSFKDKDTPFTAMGAGRSKKEAKHAAARALIDKLMGTQLAEATNSAAAAAVTDPTAPGSGGDCPNAAIGDASDKIVGNPIGLLQELCMQRRWPPPSYDTVTAMGLPHERLFTIACTILQNREIGKGKSKKIAKRLAAHKMWSHLQETPIDAAKIPDVCNELEGDSRINDNYYGDLKDITVPTLTTQHSNKVSQFHKTLKNATGKKLLKLQKTCLKNASVDHPKLLTDIAAENQFEVTYVDIEEKTFTGQFQCLVQLSTLPVGVCHGTGPTPRDAQRHAAQNALEYLKIMTKK</sequence>
<dbReference type="InterPro" id="IPR014720">
    <property type="entry name" value="dsRBD_dom"/>
</dbReference>
<gene>
    <name evidence="9" type="ORF">DMAD_11555</name>
</gene>
<dbReference type="PROSITE" id="PS50137">
    <property type="entry name" value="DS_RBD"/>
    <property type="match status" value="3"/>
</dbReference>
<dbReference type="CDD" id="cd19863">
    <property type="entry name" value="DSRM_PRKRA-like_rpt2"/>
    <property type="match status" value="1"/>
</dbReference>
<reference evidence="9 10" key="1">
    <citation type="submission" date="2024-02" db="EMBL/GenBank/DDBJ databases">
        <title>A chromosome-level genome assembly of Drosophila madeirensis, a fruit fly species endemic to Madeira island.</title>
        <authorList>
            <person name="Tomihara K."/>
            <person name="Llopart A."/>
            <person name="Yamamoto D."/>
        </authorList>
    </citation>
    <scope>NUCLEOTIDE SEQUENCE [LARGE SCALE GENOMIC DNA]</scope>
    <source>
        <strain evidence="9 10">RF1</strain>
    </source>
</reference>
<evidence type="ECO:0000256" key="4">
    <source>
        <dbReference type="ARBA" id="ARBA00022884"/>
    </source>
</evidence>
<dbReference type="Proteomes" id="UP001500889">
    <property type="component" value="Chromosome U"/>
</dbReference>
<dbReference type="GO" id="GO:0016442">
    <property type="term" value="C:RISC complex"/>
    <property type="evidence" value="ECO:0007669"/>
    <property type="project" value="TreeGrafter"/>
</dbReference>
<evidence type="ECO:0000256" key="2">
    <source>
        <dbReference type="ARBA" id="ARBA00022490"/>
    </source>
</evidence>
<dbReference type="GO" id="GO:0070920">
    <property type="term" value="P:regulation of regulatory ncRNA processing"/>
    <property type="evidence" value="ECO:0007669"/>
    <property type="project" value="TreeGrafter"/>
</dbReference>
<dbReference type="PANTHER" id="PTHR46205:SF3">
    <property type="entry name" value="LOQUACIOUS, ISOFORM B"/>
    <property type="match status" value="1"/>
</dbReference>